<dbReference type="PANTHER" id="PTHR11404:SF6">
    <property type="entry name" value="SUPEROXIDE DISMUTASE [MN], MITOCHONDRIAL"/>
    <property type="match status" value="1"/>
</dbReference>
<evidence type="ECO:0000259" key="15">
    <source>
        <dbReference type="Pfam" id="PF02777"/>
    </source>
</evidence>
<dbReference type="EC" id="1.15.1.1" evidence="6"/>
<evidence type="ECO:0000256" key="6">
    <source>
        <dbReference type="ARBA" id="ARBA00012682"/>
    </source>
</evidence>
<sequence length="261" mass="28784">QGRRAAAGCPAGNSAKLVAPLGCLVSRQKHTLPDLPYDYAALEPHINAEIMQLHHSKHHATYVNNLNVTEEKYQEALAKGDVTTQVSLQPALKFNGGGHINHSIFWTNLSPNGGGEPKGELMEAIKRDFGSFAKFKEKLTAVSVGVQGSGWGWLGYNKEQGRLQIAACANQDPLQGTTGLIPLLGIDVWEHAYYLQYKNVRPDYLKAIWNFYSDTTLVVVPVAYKLIVLLRKALHSSSKSISQSSKVFCLFNSVRGIYLEF</sequence>
<evidence type="ECO:0000256" key="12">
    <source>
        <dbReference type="ARBA" id="ARBA00023211"/>
    </source>
</evidence>
<evidence type="ECO:0000256" key="3">
    <source>
        <dbReference type="ARBA" id="ARBA00004305"/>
    </source>
</evidence>
<comment type="cofactor">
    <cofactor evidence="1">
        <name>Mn(2+)</name>
        <dbReference type="ChEBI" id="CHEBI:29035"/>
    </cofactor>
</comment>
<dbReference type="FunFam" id="1.10.287.990:FF:000001">
    <property type="entry name" value="Superoxide dismutase"/>
    <property type="match status" value="1"/>
</dbReference>
<comment type="similarity">
    <text evidence="4">Belongs to the iron/manganese superoxide dismutase family.</text>
</comment>
<evidence type="ECO:0000256" key="7">
    <source>
        <dbReference type="ARBA" id="ARBA00014518"/>
    </source>
</evidence>
<feature type="domain" description="Manganese/iron superoxide dismutase C-terminal" evidence="15">
    <location>
        <begin position="117"/>
        <end position="211"/>
    </location>
</feature>
<comment type="catalytic activity">
    <reaction evidence="13">
        <text>2 superoxide + 2 H(+) = H2O2 + O2</text>
        <dbReference type="Rhea" id="RHEA:20696"/>
        <dbReference type="ChEBI" id="CHEBI:15378"/>
        <dbReference type="ChEBI" id="CHEBI:15379"/>
        <dbReference type="ChEBI" id="CHEBI:16240"/>
        <dbReference type="ChEBI" id="CHEBI:18421"/>
        <dbReference type="EC" id="1.15.1.1"/>
    </reaction>
</comment>
<dbReference type="InterPro" id="IPR001189">
    <property type="entry name" value="Mn/Fe_SOD"/>
</dbReference>
<reference evidence="16" key="1">
    <citation type="submission" date="2025-08" db="UniProtKB">
        <authorList>
            <consortium name="Ensembl"/>
        </authorList>
    </citation>
    <scope>IDENTIFICATION</scope>
</reference>
<dbReference type="SUPFAM" id="SSF46609">
    <property type="entry name" value="Fe,Mn superoxide dismutase (SOD), N-terminal domain"/>
    <property type="match status" value="1"/>
</dbReference>
<keyword evidence="8" id="KW-0479">Metal-binding</keyword>
<evidence type="ECO:0000256" key="2">
    <source>
        <dbReference type="ARBA" id="ARBA00002170"/>
    </source>
</evidence>
<dbReference type="GO" id="GO:0004784">
    <property type="term" value="F:superoxide dismutase activity"/>
    <property type="evidence" value="ECO:0007669"/>
    <property type="project" value="UniProtKB-EC"/>
</dbReference>
<dbReference type="Ensembl" id="ENSMCST00000013965.1">
    <property type="protein sequence ID" value="ENSMCSP00000013608.1"/>
    <property type="gene ID" value="ENSMCSG00000009609.1"/>
</dbReference>
<evidence type="ECO:0000313" key="17">
    <source>
        <dbReference type="Proteomes" id="UP000694560"/>
    </source>
</evidence>
<dbReference type="FunFam" id="3.55.40.20:FF:000003">
    <property type="entry name" value="Superoxide dismutase [Mn], mitochondrial"/>
    <property type="match status" value="1"/>
</dbReference>
<dbReference type="SUPFAM" id="SSF54719">
    <property type="entry name" value="Fe,Mn superoxide dismutase (SOD), C-terminal domain"/>
    <property type="match status" value="1"/>
</dbReference>
<evidence type="ECO:0000256" key="5">
    <source>
        <dbReference type="ARBA" id="ARBA00011881"/>
    </source>
</evidence>
<keyword evidence="9" id="KW-0560">Oxidoreductase</keyword>
<evidence type="ECO:0000259" key="14">
    <source>
        <dbReference type="Pfam" id="PF00081"/>
    </source>
</evidence>
<evidence type="ECO:0000256" key="1">
    <source>
        <dbReference type="ARBA" id="ARBA00001936"/>
    </source>
</evidence>
<protein>
    <recommendedName>
        <fullName evidence="7">Superoxide dismutase [Mn], mitochondrial</fullName>
        <ecNumber evidence="6">1.15.1.1</ecNumber>
    </recommendedName>
</protein>
<dbReference type="AlphaFoldDB" id="A0A8C5TY06"/>
<dbReference type="Pfam" id="PF02777">
    <property type="entry name" value="Sod_Fe_C"/>
    <property type="match status" value="1"/>
</dbReference>
<dbReference type="GO" id="GO:0030145">
    <property type="term" value="F:manganese ion binding"/>
    <property type="evidence" value="ECO:0007669"/>
    <property type="project" value="TreeGrafter"/>
</dbReference>
<comment type="function">
    <text evidence="2">Destroys superoxide anion radicals which are normally produced within the cells and which are toxic to biological systems.</text>
</comment>
<keyword evidence="12" id="KW-0464">Manganese</keyword>
<dbReference type="InterPro" id="IPR019833">
    <property type="entry name" value="Mn/Fe_SOD_BS"/>
</dbReference>
<evidence type="ECO:0000256" key="9">
    <source>
        <dbReference type="ARBA" id="ARBA00023002"/>
    </source>
</evidence>
<proteinExistence type="inferred from homology"/>
<dbReference type="Proteomes" id="UP000694560">
    <property type="component" value="Unplaced"/>
</dbReference>
<feature type="domain" description="Manganese/iron superoxide dismutase N-terminal" evidence="14">
    <location>
        <begin position="29"/>
        <end position="110"/>
    </location>
</feature>
<evidence type="ECO:0000256" key="11">
    <source>
        <dbReference type="ARBA" id="ARBA00023128"/>
    </source>
</evidence>
<dbReference type="InterPro" id="IPR036324">
    <property type="entry name" value="Mn/Fe_SOD_N_sf"/>
</dbReference>
<evidence type="ECO:0000256" key="13">
    <source>
        <dbReference type="ARBA" id="ARBA00049204"/>
    </source>
</evidence>
<dbReference type="PANTHER" id="PTHR11404">
    <property type="entry name" value="SUPEROXIDE DISMUTASE 2"/>
    <property type="match status" value="1"/>
</dbReference>
<dbReference type="InterPro" id="IPR050265">
    <property type="entry name" value="Fe/Mn_Superoxide_Dismutase"/>
</dbReference>
<dbReference type="Pfam" id="PF00081">
    <property type="entry name" value="Sod_Fe_N"/>
    <property type="match status" value="1"/>
</dbReference>
<comment type="subunit">
    <text evidence="5">Homotetramer.</text>
</comment>
<dbReference type="Gene3D" id="1.10.287.990">
    <property type="entry name" value="Fe,Mn superoxide dismutase (SOD) domain"/>
    <property type="match status" value="1"/>
</dbReference>
<name>A0A8C5TY06_9PASS</name>
<dbReference type="InterPro" id="IPR036314">
    <property type="entry name" value="SOD_C_sf"/>
</dbReference>
<dbReference type="InterPro" id="IPR019832">
    <property type="entry name" value="Mn/Fe_SOD_C"/>
</dbReference>
<dbReference type="PRINTS" id="PR01703">
    <property type="entry name" value="MNSODISMTASE"/>
</dbReference>
<keyword evidence="10" id="KW-0944">Nitration</keyword>
<dbReference type="InterPro" id="IPR019831">
    <property type="entry name" value="Mn/Fe_SOD_N"/>
</dbReference>
<evidence type="ECO:0000256" key="4">
    <source>
        <dbReference type="ARBA" id="ARBA00008714"/>
    </source>
</evidence>
<dbReference type="PROSITE" id="PS00088">
    <property type="entry name" value="SOD_MN"/>
    <property type="match status" value="1"/>
</dbReference>
<comment type="subcellular location">
    <subcellularLocation>
        <location evidence="3">Mitochondrion matrix</location>
    </subcellularLocation>
</comment>
<reference evidence="16" key="2">
    <citation type="submission" date="2025-09" db="UniProtKB">
        <authorList>
            <consortium name="Ensembl"/>
        </authorList>
    </citation>
    <scope>IDENTIFICATION</scope>
</reference>
<dbReference type="GO" id="GO:0005759">
    <property type="term" value="C:mitochondrial matrix"/>
    <property type="evidence" value="ECO:0007669"/>
    <property type="project" value="UniProtKB-SubCell"/>
</dbReference>
<evidence type="ECO:0000256" key="8">
    <source>
        <dbReference type="ARBA" id="ARBA00022723"/>
    </source>
</evidence>
<keyword evidence="17" id="KW-1185">Reference proteome</keyword>
<evidence type="ECO:0000256" key="10">
    <source>
        <dbReference type="ARBA" id="ARBA00023074"/>
    </source>
</evidence>
<organism evidence="16 17">
    <name type="scientific">Malurus cyaneus samueli</name>
    <dbReference type="NCBI Taxonomy" id="2593467"/>
    <lineage>
        <taxon>Eukaryota</taxon>
        <taxon>Metazoa</taxon>
        <taxon>Chordata</taxon>
        <taxon>Craniata</taxon>
        <taxon>Vertebrata</taxon>
        <taxon>Euteleostomi</taxon>
        <taxon>Archelosauria</taxon>
        <taxon>Archosauria</taxon>
        <taxon>Dinosauria</taxon>
        <taxon>Saurischia</taxon>
        <taxon>Theropoda</taxon>
        <taxon>Coelurosauria</taxon>
        <taxon>Aves</taxon>
        <taxon>Neognathae</taxon>
        <taxon>Neoaves</taxon>
        <taxon>Telluraves</taxon>
        <taxon>Australaves</taxon>
        <taxon>Passeriformes</taxon>
        <taxon>Meliphagoidea</taxon>
        <taxon>Maluridae</taxon>
        <taxon>Malurus</taxon>
    </lineage>
</organism>
<dbReference type="OrthoDB" id="239262at2759"/>
<dbReference type="Gene3D" id="3.55.40.20">
    <property type="entry name" value="Iron/manganese superoxide dismutase, C-terminal domain"/>
    <property type="match status" value="1"/>
</dbReference>
<accession>A0A8C5TY06</accession>
<evidence type="ECO:0000313" key="16">
    <source>
        <dbReference type="Ensembl" id="ENSMCSP00000013608.1"/>
    </source>
</evidence>
<keyword evidence="11" id="KW-0496">Mitochondrion</keyword>